<evidence type="ECO:0000313" key="6">
    <source>
        <dbReference type="EMBL" id="MBB6252465.1"/>
    </source>
</evidence>
<keyword evidence="4" id="KW-0378">Hydrolase</keyword>
<organism evidence="6 7">
    <name type="scientific">Nitrospirillum iridis</name>
    <dbReference type="NCBI Taxonomy" id="765888"/>
    <lineage>
        <taxon>Bacteria</taxon>
        <taxon>Pseudomonadati</taxon>
        <taxon>Pseudomonadota</taxon>
        <taxon>Alphaproteobacteria</taxon>
        <taxon>Rhodospirillales</taxon>
        <taxon>Azospirillaceae</taxon>
        <taxon>Nitrospirillum</taxon>
    </lineage>
</organism>
<evidence type="ECO:0000256" key="3">
    <source>
        <dbReference type="ARBA" id="ARBA00022750"/>
    </source>
</evidence>
<sequence>MEQWGVIPIVMEGNQPLIPGAINGTPVKFLIDTGATASFIVPGAAKRLGLVKGKLRGAATGVDRGESDITSTVIKTLTLNNASANDVPMMIGGGGDSLGGPDVVGVMGENFLRHYDVEMDFAHGRMVLYTPHDCGDADLMTWDGAYSVADFRPLTSFLPQIILDLQLNGQHVQALLDSGAYYSILTVDKARGLGVKADAPGVTPVPPITGINGGRVRAWVATFDSFTIGDETIKHPKLRFGEISYEAYWTSNDRDFMAVRENQMLLGADFLRSHRVLIAHSQHKLYFSYVGGPVFQTDGAPAPVSTPPATDSADPPRLKVD</sequence>
<name>A0A7X0EDW5_9PROT</name>
<dbReference type="EMBL" id="JACIIZ010000008">
    <property type="protein sequence ID" value="MBB6252465.1"/>
    <property type="molecule type" value="Genomic_DNA"/>
</dbReference>
<dbReference type="PANTHER" id="PTHR12917">
    <property type="entry name" value="ASPARTYL PROTEASE DDI-RELATED"/>
    <property type="match status" value="1"/>
</dbReference>
<gene>
    <name evidence="6" type="ORF">FHS74_003025</name>
</gene>
<keyword evidence="7" id="KW-1185">Reference proteome</keyword>
<comment type="caution">
    <text evidence="6">The sequence shown here is derived from an EMBL/GenBank/DDBJ whole genome shotgun (WGS) entry which is preliminary data.</text>
</comment>
<dbReference type="GO" id="GO:0006508">
    <property type="term" value="P:proteolysis"/>
    <property type="evidence" value="ECO:0007669"/>
    <property type="project" value="UniProtKB-KW"/>
</dbReference>
<dbReference type="AlphaFoldDB" id="A0A7X0EDW5"/>
<dbReference type="PROSITE" id="PS00141">
    <property type="entry name" value="ASP_PROTEASE"/>
    <property type="match status" value="1"/>
</dbReference>
<dbReference type="CDD" id="cd05483">
    <property type="entry name" value="retropepsin_like_bacteria"/>
    <property type="match status" value="1"/>
</dbReference>
<keyword evidence="2 6" id="KW-0645">Protease</keyword>
<dbReference type="Pfam" id="PF13650">
    <property type="entry name" value="Asp_protease_2"/>
    <property type="match status" value="1"/>
</dbReference>
<dbReference type="InterPro" id="IPR001969">
    <property type="entry name" value="Aspartic_peptidase_AS"/>
</dbReference>
<dbReference type="RefSeq" id="WP_184801924.1">
    <property type="nucleotide sequence ID" value="NZ_JACIIZ010000008.1"/>
</dbReference>
<evidence type="ECO:0000256" key="2">
    <source>
        <dbReference type="ARBA" id="ARBA00022670"/>
    </source>
</evidence>
<dbReference type="Gene3D" id="2.40.70.10">
    <property type="entry name" value="Acid Proteases"/>
    <property type="match status" value="2"/>
</dbReference>
<feature type="region of interest" description="Disordered" evidence="5">
    <location>
        <begin position="300"/>
        <end position="321"/>
    </location>
</feature>
<dbReference type="GO" id="GO:0004190">
    <property type="term" value="F:aspartic-type endopeptidase activity"/>
    <property type="evidence" value="ECO:0007669"/>
    <property type="project" value="UniProtKB-KW"/>
</dbReference>
<dbReference type="SUPFAM" id="SSF50630">
    <property type="entry name" value="Acid proteases"/>
    <property type="match status" value="2"/>
</dbReference>
<evidence type="ECO:0000256" key="5">
    <source>
        <dbReference type="SAM" id="MobiDB-lite"/>
    </source>
</evidence>
<dbReference type="Proteomes" id="UP000539175">
    <property type="component" value="Unassembled WGS sequence"/>
</dbReference>
<evidence type="ECO:0000256" key="1">
    <source>
        <dbReference type="ARBA" id="ARBA00009136"/>
    </source>
</evidence>
<accession>A0A7X0EDW5</accession>
<comment type="similarity">
    <text evidence="1">Belongs to the DDI1 family.</text>
</comment>
<reference evidence="6 7" key="1">
    <citation type="submission" date="2020-08" db="EMBL/GenBank/DDBJ databases">
        <title>Genomic Encyclopedia of Type Strains, Phase IV (KMG-IV): sequencing the most valuable type-strain genomes for metagenomic binning, comparative biology and taxonomic classification.</title>
        <authorList>
            <person name="Goeker M."/>
        </authorList>
    </citation>
    <scope>NUCLEOTIDE SEQUENCE [LARGE SCALE GENOMIC DNA]</scope>
    <source>
        <strain evidence="6 7">DSM 22198</strain>
    </source>
</reference>
<dbReference type="PANTHER" id="PTHR12917:SF1">
    <property type="entry name" value="AT13091P"/>
    <property type="match status" value="1"/>
</dbReference>
<evidence type="ECO:0000313" key="7">
    <source>
        <dbReference type="Proteomes" id="UP000539175"/>
    </source>
</evidence>
<dbReference type="InterPro" id="IPR034122">
    <property type="entry name" value="Retropepsin-like_bacterial"/>
</dbReference>
<keyword evidence="3" id="KW-0064">Aspartyl protease</keyword>
<evidence type="ECO:0000256" key="4">
    <source>
        <dbReference type="ARBA" id="ARBA00022801"/>
    </source>
</evidence>
<dbReference type="Pfam" id="PF13975">
    <property type="entry name" value="gag-asp_proteas"/>
    <property type="match status" value="1"/>
</dbReference>
<protein>
    <submittedName>
        <fullName evidence="6">Putative aspartyl protease</fullName>
    </submittedName>
</protein>
<proteinExistence type="inferred from homology"/>
<dbReference type="InterPro" id="IPR021109">
    <property type="entry name" value="Peptidase_aspartic_dom_sf"/>
</dbReference>